<dbReference type="AlphaFoldDB" id="A0A3Q8IDA8"/>
<protein>
    <submittedName>
        <fullName evidence="1">Uncharacterized protein</fullName>
    </submittedName>
</protein>
<reference evidence="1 5" key="4">
    <citation type="journal article" date="2018" name="Sci. Rep.">
        <title>A complete Leishmania donovani reference genome identifies novel genetic variations associated with virulence.</title>
        <authorList>
            <person name="Lypaczewski P."/>
            <person name="Hoshizaki J."/>
            <person name="Zhang W.-W."/>
            <person name="McCall L.-I."/>
            <person name="Torcivia-Rodriguez J."/>
            <person name="Simonyan V."/>
            <person name="Kaur A."/>
            <person name="Dewar K."/>
            <person name="Matlashewski G."/>
        </authorList>
    </citation>
    <scope>NUCLEOTIDE SEQUENCE [LARGE SCALE GENOMIC DNA]</scope>
    <source>
        <strain evidence="1 5">LdCL</strain>
    </source>
</reference>
<sequence>MAFATCHYIVEEDCEDFSDVPLKLHSFLEFLDAGLPSTDGSNTEQHVSSNISEKSEGEWLESDIRHSLRGAPLKAAADRPRRCYCLDDAHCICGQFFLPPLLTRNAAGALPPLTHGLATSGSEADAVDAAHTSSTATMSSFGEPMYISLCPNPVKVATPVPVISLTTMSMASASTTTTGCRC</sequence>
<organism evidence="1 5">
    <name type="scientific">Leishmania donovani</name>
    <dbReference type="NCBI Taxonomy" id="5661"/>
    <lineage>
        <taxon>Eukaryota</taxon>
        <taxon>Discoba</taxon>
        <taxon>Euglenozoa</taxon>
        <taxon>Kinetoplastea</taxon>
        <taxon>Metakinetoplastina</taxon>
        <taxon>Trypanosomatida</taxon>
        <taxon>Trypanosomatidae</taxon>
        <taxon>Leishmaniinae</taxon>
        <taxon>Leishmania</taxon>
    </lineage>
</organism>
<dbReference type="EMBL" id="CP029514">
    <property type="protein sequence ID" value="AYU77426.1"/>
    <property type="molecule type" value="Genomic_DNA"/>
</dbReference>
<dbReference type="Proteomes" id="UP000008980">
    <property type="component" value="Chromosome 15"/>
</dbReference>
<dbReference type="EMBL" id="RHLC01000033">
    <property type="protein sequence ID" value="TPP47790.1"/>
    <property type="molecule type" value="Genomic_DNA"/>
</dbReference>
<dbReference type="VEuPathDB" id="TriTrypDB:LdBPK_150150.1"/>
<name>A0A3Q8IDA8_LEIDO</name>
<evidence type="ECO:0000313" key="4">
    <source>
        <dbReference type="Proteomes" id="UP000008980"/>
    </source>
</evidence>
<dbReference type="KEGG" id="ldo:LDBPK_150150"/>
<evidence type="ECO:0000313" key="6">
    <source>
        <dbReference type="Proteomes" id="UP000318447"/>
    </source>
</evidence>
<reference evidence="2" key="2">
    <citation type="submission" date="2011-01" db="EMBL/GenBank/DDBJ databases">
        <authorList>
            <person name="Zhao B.P."/>
            <person name="Ren Z.A."/>
            <person name="Li C.D."/>
        </authorList>
    </citation>
    <scope>NUCLEOTIDE SEQUENCE</scope>
    <source>
        <strain evidence="2">BPK282A1</strain>
    </source>
</reference>
<dbReference type="OrthoDB" id="263245at2759"/>
<dbReference type="EMBL" id="FR799602">
    <property type="protein sequence ID" value="CBZ32832.1"/>
    <property type="molecule type" value="Genomic_DNA"/>
</dbReference>
<reference evidence="6" key="6">
    <citation type="submission" date="2019-02" db="EMBL/GenBank/DDBJ databases">
        <title>FDA dAtabase for Regulatory Grade micrObial Sequences (FDA-ARGOS): Supporting development and validation of Infectious Disease Dx tests.</title>
        <authorList>
            <person name="Duncan R."/>
            <person name="Fisher C."/>
            <person name="Tallon L."/>
            <person name="Sadzewicz L."/>
            <person name="Sengamalay N."/>
            <person name="Ott S."/>
            <person name="Godinez A."/>
            <person name="Nagaraj S."/>
            <person name="Vavikolanu K."/>
            <person name="Nadendla S."/>
            <person name="Aluvathingal J."/>
            <person name="Sichtig H."/>
        </authorList>
    </citation>
    <scope>NUCLEOTIDE SEQUENCE [LARGE SCALE GENOMIC DNA]</scope>
    <source>
        <strain evidence="6">FDAARGOS_361</strain>
    </source>
</reference>
<evidence type="ECO:0000313" key="2">
    <source>
        <dbReference type="EMBL" id="CBZ32832.1"/>
    </source>
</evidence>
<reference evidence="3" key="5">
    <citation type="submission" date="2019-02" db="EMBL/GenBank/DDBJ databases">
        <title>FDA dAtabase for Regulatory Grade micrObial Sequences (FDA-ARGOS): Supporting development and validation of Infectious Disease Dx tests.</title>
        <authorList>
            <person name="Duncan R."/>
            <person name="Fisher C."/>
            <person name="Tallon L.J."/>
            <person name="Sadzewicz L."/>
            <person name="Sengamalay N."/>
            <person name="Ott S."/>
            <person name="Godinez A."/>
            <person name="Nagaraj S."/>
            <person name="Nadendla S."/>
            <person name="Sichtig H."/>
        </authorList>
    </citation>
    <scope>NUCLEOTIDE SEQUENCE</scope>
    <source>
        <strain evidence="3">FDAARGOS_361</strain>
    </source>
</reference>
<gene>
    <name evidence="3" type="ORF">CGC21_1860</name>
    <name evidence="2" type="ORF">LDBPK_150150</name>
    <name evidence="1" type="ORF">LdCL_150006400</name>
</gene>
<dbReference type="OMA" id="AHCICGQ"/>
<dbReference type="VEuPathDB" id="TriTrypDB:LDHU3_15.0210"/>
<dbReference type="GeneID" id="13392902"/>
<evidence type="ECO:0000313" key="3">
    <source>
        <dbReference type="EMBL" id="TPP47790.1"/>
    </source>
</evidence>
<keyword evidence="5" id="KW-1185">Reference proteome</keyword>
<reference evidence="2 4" key="1">
    <citation type="journal article" date="2011" name="Genome Res.">
        <title>Whole genome sequencing of multiple Leishmania donovani clinical isolates provides insights into population structure and mechanisms of drug resistance.</title>
        <authorList>
            <person name="Downing T."/>
            <person name="Imamura H."/>
            <person name="Decuypere S."/>
            <person name="Clark T.G."/>
            <person name="Coombs G.H."/>
            <person name="Cotton J.A."/>
            <person name="Hilley J.D."/>
            <person name="de Doncker S."/>
            <person name="Maes I."/>
            <person name="Mottram J.C."/>
            <person name="Quail M.A."/>
            <person name="Rijal S."/>
            <person name="Sanders M."/>
            <person name="Schonian G."/>
            <person name="Stark O."/>
            <person name="Sundar S."/>
            <person name="Vanaerschot M."/>
            <person name="Hertz-Fowler C."/>
            <person name="Dujardin J.C."/>
            <person name="Berriman M."/>
        </authorList>
    </citation>
    <scope>NUCLEOTIDE SEQUENCE [LARGE SCALE GENOMIC DNA]</scope>
    <source>
        <strain evidence="2 4">BPK282A1</strain>
    </source>
</reference>
<accession>E9BC56</accession>
<proteinExistence type="predicted"/>
<reference evidence="4" key="3">
    <citation type="submission" date="2011-02" db="EMBL/GenBank/DDBJ databases">
        <title>Whole genome sequencing of Leishmania donovani clinical lines reveals dynamic variation related to drug resistance.</title>
        <authorList>
            <person name="Downing T."/>
            <person name="Imamura H."/>
            <person name="Sanders M."/>
            <person name="Decuypere S."/>
            <person name="Hertz-Fowler C."/>
            <person name="Clark T.G."/>
            <person name="Rijal S."/>
            <person name="Sundar S."/>
            <person name="Quail M.A."/>
            <person name="De Doncker S."/>
            <person name="Maes I."/>
            <person name="Vanaerschot M."/>
            <person name="Stark O."/>
            <person name="Schonian G."/>
            <person name="Dujardin J.C."/>
            <person name="Berriman M."/>
        </authorList>
    </citation>
    <scope>NUCLEOTIDE SEQUENCE [LARGE SCALE GENOMIC DNA]</scope>
    <source>
        <strain evidence="4">BPK282A1</strain>
    </source>
</reference>
<dbReference type="Proteomes" id="UP000318447">
    <property type="component" value="Unassembled WGS sequence"/>
</dbReference>
<accession>A0A3Q8IDA8</accession>
<dbReference type="RefSeq" id="XP_003859540.1">
    <property type="nucleotide sequence ID" value="XM_003859492.1"/>
</dbReference>
<evidence type="ECO:0000313" key="5">
    <source>
        <dbReference type="Proteomes" id="UP000274082"/>
    </source>
</evidence>
<evidence type="ECO:0000313" key="1">
    <source>
        <dbReference type="EMBL" id="AYU77426.1"/>
    </source>
</evidence>
<dbReference type="VEuPathDB" id="TriTrypDB:LdCL_150006400"/>
<dbReference type="Proteomes" id="UP000274082">
    <property type="component" value="Chromosome 15"/>
</dbReference>